<dbReference type="AlphaFoldDB" id="A0A383A152"/>
<evidence type="ECO:0000256" key="1">
    <source>
        <dbReference type="SAM" id="Phobius"/>
    </source>
</evidence>
<protein>
    <submittedName>
        <fullName evidence="2">Uncharacterized protein</fullName>
    </submittedName>
</protein>
<organism evidence="2">
    <name type="scientific">marine metagenome</name>
    <dbReference type="NCBI Taxonomy" id="408172"/>
    <lineage>
        <taxon>unclassified sequences</taxon>
        <taxon>metagenomes</taxon>
        <taxon>ecological metagenomes</taxon>
    </lineage>
</organism>
<accession>A0A383A152</accession>
<feature type="non-terminal residue" evidence="2">
    <location>
        <position position="205"/>
    </location>
</feature>
<name>A0A383A152_9ZZZZ</name>
<keyword evidence="1" id="KW-0472">Membrane</keyword>
<dbReference type="EMBL" id="UINC01188181">
    <property type="protein sequence ID" value="SVE01270.1"/>
    <property type="molecule type" value="Genomic_DNA"/>
</dbReference>
<reference evidence="2" key="1">
    <citation type="submission" date="2018-05" db="EMBL/GenBank/DDBJ databases">
        <authorList>
            <person name="Lanie J.A."/>
            <person name="Ng W.-L."/>
            <person name="Kazmierczak K.M."/>
            <person name="Andrzejewski T.M."/>
            <person name="Davidsen T.M."/>
            <person name="Wayne K.J."/>
            <person name="Tettelin H."/>
            <person name="Glass J.I."/>
            <person name="Rusch D."/>
            <person name="Podicherti R."/>
            <person name="Tsui H.-C.T."/>
            <person name="Winkler M.E."/>
        </authorList>
    </citation>
    <scope>NUCLEOTIDE SEQUENCE</scope>
</reference>
<gene>
    <name evidence="2" type="ORF">METZ01_LOCUS454124</name>
</gene>
<keyword evidence="1" id="KW-0812">Transmembrane</keyword>
<feature type="transmembrane region" description="Helical" evidence="1">
    <location>
        <begin position="72"/>
        <end position="98"/>
    </location>
</feature>
<feature type="non-terminal residue" evidence="2">
    <location>
        <position position="1"/>
    </location>
</feature>
<sequence>VIKNSNKTAIELLAAFAGSSAIFGLLINSGNTYIESFAYFFLILSLPFYLLLRRLPFFKKRRSSPYKTIVPLSFVGGVLSFILTPLIVVAVFFAFAWATSGYESFITFVVTKLPENIEKQRECIVDNEWGLEEREGLYYVASKRACRQVQGDLFTGIYLQDNPWSNWNRSKGRGMLLGQDLIKEKKVFEAGVLVRAERTTERTSF</sequence>
<keyword evidence="1" id="KW-1133">Transmembrane helix</keyword>
<feature type="transmembrane region" description="Helical" evidence="1">
    <location>
        <begin position="36"/>
        <end position="52"/>
    </location>
</feature>
<proteinExistence type="predicted"/>
<feature type="transmembrane region" description="Helical" evidence="1">
    <location>
        <begin position="12"/>
        <end position="30"/>
    </location>
</feature>
<evidence type="ECO:0000313" key="2">
    <source>
        <dbReference type="EMBL" id="SVE01270.1"/>
    </source>
</evidence>